<proteinExistence type="predicted"/>
<accession>G5HBC4</accession>
<evidence type="ECO:0000313" key="2">
    <source>
        <dbReference type="EMBL" id="EHB91890.1"/>
    </source>
</evidence>
<evidence type="ECO:0000259" key="1">
    <source>
        <dbReference type="Pfam" id="PF14302"/>
    </source>
</evidence>
<dbReference type="HOGENOM" id="CLU_133616_2_0_10"/>
<name>G5HBC4_9BACT</name>
<dbReference type="Proteomes" id="UP000006008">
    <property type="component" value="Unassembled WGS sequence"/>
</dbReference>
<dbReference type="InterPro" id="IPR025485">
    <property type="entry name" value="DUF4377"/>
</dbReference>
<feature type="domain" description="DUF4377" evidence="1">
    <location>
        <begin position="32"/>
        <end position="107"/>
    </location>
</feature>
<keyword evidence="3" id="KW-1185">Reference proteome</keyword>
<dbReference type="PROSITE" id="PS51257">
    <property type="entry name" value="PROKAR_LIPOPROTEIN"/>
    <property type="match status" value="1"/>
</dbReference>
<dbReference type="eggNOG" id="ENOG5033I3S">
    <property type="taxonomic scope" value="Bacteria"/>
</dbReference>
<dbReference type="EMBL" id="ADLD01000013">
    <property type="protein sequence ID" value="EHB91890.1"/>
    <property type="molecule type" value="Genomic_DNA"/>
</dbReference>
<dbReference type="PATRIC" id="fig|742725.3.peg.2035"/>
<comment type="caution">
    <text evidence="2">The sequence shown here is derived from an EMBL/GenBank/DDBJ whole genome shotgun (WGS) entry which is preliminary data.</text>
</comment>
<protein>
    <recommendedName>
        <fullName evidence="1">DUF4377 domain-containing protein</fullName>
    </recommendedName>
</protein>
<sequence length="123" mass="14561">MNPRKLILIFGAIILFCSCKKDENDKVIFYTVASEKVYRYGAFGEVPYYVVKEKNDNDWKVLRNDIQGFFDYERGYEYRVAVAKIHVKEPMQDASPIEYHLLYIISKTLKDSENLPPIRWENP</sequence>
<dbReference type="GeneID" id="92815034"/>
<dbReference type="RefSeq" id="WP_009134745.1">
    <property type="nucleotide sequence ID" value="NZ_CP102250.1"/>
</dbReference>
<dbReference type="OrthoDB" id="880459at2"/>
<dbReference type="AlphaFoldDB" id="G5HBC4"/>
<evidence type="ECO:0000313" key="3">
    <source>
        <dbReference type="Proteomes" id="UP000006008"/>
    </source>
</evidence>
<organism evidence="2 3">
    <name type="scientific">Alistipes indistinctus YIT 12060</name>
    <dbReference type="NCBI Taxonomy" id="742725"/>
    <lineage>
        <taxon>Bacteria</taxon>
        <taxon>Pseudomonadati</taxon>
        <taxon>Bacteroidota</taxon>
        <taxon>Bacteroidia</taxon>
        <taxon>Bacteroidales</taxon>
        <taxon>Rikenellaceae</taxon>
        <taxon>Alistipes</taxon>
    </lineage>
</organism>
<reference evidence="2 3" key="1">
    <citation type="submission" date="2011-08" db="EMBL/GenBank/DDBJ databases">
        <title>The Genome Sequence of Alistipes indistinctus YIT 12060.</title>
        <authorList>
            <consortium name="The Broad Institute Genome Sequencing Platform"/>
            <person name="Earl A."/>
            <person name="Ward D."/>
            <person name="Feldgarden M."/>
            <person name="Gevers D."/>
            <person name="Morotomi M."/>
            <person name="Young S.K."/>
            <person name="Zeng Q."/>
            <person name="Gargeya S."/>
            <person name="Fitzgerald M."/>
            <person name="Haas B."/>
            <person name="Abouelleil A."/>
            <person name="Alvarado L."/>
            <person name="Arachchi H.M."/>
            <person name="Berlin A."/>
            <person name="Brown A."/>
            <person name="Chapman S.B."/>
            <person name="Chen Z."/>
            <person name="Dunbar C."/>
            <person name="Freedman E."/>
            <person name="Gearin G."/>
            <person name="Gellesch M."/>
            <person name="Goldberg J."/>
            <person name="Griggs A."/>
            <person name="Gujja S."/>
            <person name="Heiman D."/>
            <person name="Howarth C."/>
            <person name="Larson L."/>
            <person name="Lui A."/>
            <person name="MacDonald P.J.P."/>
            <person name="Montmayeur A."/>
            <person name="Murphy C."/>
            <person name="Neiman D."/>
            <person name="Pearson M."/>
            <person name="Priest M."/>
            <person name="Roberts A."/>
            <person name="Saif S."/>
            <person name="Shea T."/>
            <person name="Shenoy N."/>
            <person name="Sisk P."/>
            <person name="Stolte C."/>
            <person name="Sykes S."/>
            <person name="Wortman J."/>
            <person name="Nusbaum C."/>
            <person name="Birren B."/>
        </authorList>
    </citation>
    <scope>NUCLEOTIDE SEQUENCE [LARGE SCALE GENOMIC DNA]</scope>
    <source>
        <strain evidence="2 3">YIT 12060</strain>
    </source>
</reference>
<gene>
    <name evidence="2" type="ORF">HMPREF9450_01939</name>
</gene>
<dbReference type="Pfam" id="PF14302">
    <property type="entry name" value="DUF4377"/>
    <property type="match status" value="1"/>
</dbReference>